<dbReference type="eggNOG" id="ENOG5032CGN">
    <property type="taxonomic scope" value="Bacteria"/>
</dbReference>
<accession>W4HKZ4</accession>
<keyword evidence="2" id="KW-1185">Reference proteome</keyword>
<proteinExistence type="predicted"/>
<reference evidence="1 2" key="1">
    <citation type="journal article" date="2014" name="Antonie Van Leeuwenhoek">
        <title>Roseivivax atlanticus sp. nov., isolated from surface seawater of the Atlantic Ocean.</title>
        <authorList>
            <person name="Li G."/>
            <person name="Lai Q."/>
            <person name="Liu X."/>
            <person name="Sun F."/>
            <person name="Shao Z."/>
        </authorList>
    </citation>
    <scope>NUCLEOTIDE SEQUENCE [LARGE SCALE GENOMIC DNA]</scope>
    <source>
        <strain evidence="1 2">22II-s10s</strain>
    </source>
</reference>
<organism evidence="1 2">
    <name type="scientific">Roseivivax marinus</name>
    <dbReference type="NCBI Taxonomy" id="1379903"/>
    <lineage>
        <taxon>Bacteria</taxon>
        <taxon>Pseudomonadati</taxon>
        <taxon>Pseudomonadota</taxon>
        <taxon>Alphaproteobacteria</taxon>
        <taxon>Rhodobacterales</taxon>
        <taxon>Roseobacteraceae</taxon>
        <taxon>Roseivivax</taxon>
    </lineage>
</organism>
<dbReference type="Proteomes" id="UP000019063">
    <property type="component" value="Unassembled WGS sequence"/>
</dbReference>
<evidence type="ECO:0000313" key="1">
    <source>
        <dbReference type="EMBL" id="ETW13379.1"/>
    </source>
</evidence>
<dbReference type="AlphaFoldDB" id="W4HKZ4"/>
<evidence type="ECO:0000313" key="2">
    <source>
        <dbReference type="Proteomes" id="UP000019063"/>
    </source>
</evidence>
<protein>
    <submittedName>
        <fullName evidence="1">Uncharacterized protein</fullName>
    </submittedName>
</protein>
<comment type="caution">
    <text evidence="1">The sequence shown here is derived from an EMBL/GenBank/DDBJ whole genome shotgun (WGS) entry which is preliminary data.</text>
</comment>
<dbReference type="EMBL" id="AQQW01000004">
    <property type="protein sequence ID" value="ETW13379.1"/>
    <property type="molecule type" value="Genomic_DNA"/>
</dbReference>
<sequence length="223" mass="24693">MSAFGSMRATSRLRPGRSGKRQVSIWELLVWAFHWERVSLDFDEMSSTSGTRPGVGMEYILMQRHNLGCQVDGGGRSEAHPDADLVASAVAALPEGCGGRRMALWIAECARAGVLPTVPEQKAAKCEPVAWRRCKHGMFAERSFWNGDGRVARWPANHLGKEDGYVCLVTYSGTAREVAAQRRRWIEFRLALLELRETFRVCANLSAFEVSEKVPGNGAPIEA</sequence>
<dbReference type="STRING" id="1379903.ATO8_09206"/>
<dbReference type="PATRIC" id="fig|1317118.6.peg.1905"/>
<name>W4HKZ4_9RHOB</name>
<gene>
    <name evidence="1" type="ORF">ATO8_09206</name>
</gene>